<dbReference type="PANTHER" id="PTHR43133">
    <property type="entry name" value="RNA POLYMERASE ECF-TYPE SIGMA FACTO"/>
    <property type="match status" value="1"/>
</dbReference>
<name>A0ABQ5NMM9_9BACI</name>
<dbReference type="GO" id="GO:0000428">
    <property type="term" value="C:DNA-directed RNA polymerase complex"/>
    <property type="evidence" value="ECO:0007669"/>
    <property type="project" value="UniProtKB-KW"/>
</dbReference>
<evidence type="ECO:0000313" key="7">
    <source>
        <dbReference type="EMBL" id="GLC89549.1"/>
    </source>
</evidence>
<comment type="caution">
    <text evidence="7">The sequence shown here is derived from an EMBL/GenBank/DDBJ whole genome shotgun (WGS) entry which is preliminary data.</text>
</comment>
<dbReference type="Proteomes" id="UP001065593">
    <property type="component" value="Unassembled WGS sequence"/>
</dbReference>
<dbReference type="InterPro" id="IPR036388">
    <property type="entry name" value="WH-like_DNA-bd_sf"/>
</dbReference>
<protein>
    <submittedName>
        <fullName evidence="7">DNA-directed RNA polymerase sigma-70 factor</fullName>
    </submittedName>
</protein>
<dbReference type="Pfam" id="PF08281">
    <property type="entry name" value="Sigma70_r4_2"/>
    <property type="match status" value="1"/>
</dbReference>
<dbReference type="RefSeq" id="WP_264989358.1">
    <property type="nucleotide sequence ID" value="NZ_BRZA01000003.1"/>
</dbReference>
<evidence type="ECO:0000259" key="6">
    <source>
        <dbReference type="Pfam" id="PF08281"/>
    </source>
</evidence>
<dbReference type="Pfam" id="PF04542">
    <property type="entry name" value="Sigma70_r2"/>
    <property type="match status" value="1"/>
</dbReference>
<keyword evidence="4" id="KW-0804">Transcription</keyword>
<dbReference type="Gene3D" id="1.10.10.10">
    <property type="entry name" value="Winged helix-like DNA-binding domain superfamily/Winged helix DNA-binding domain"/>
    <property type="match status" value="1"/>
</dbReference>
<dbReference type="CDD" id="cd06171">
    <property type="entry name" value="Sigma70_r4"/>
    <property type="match status" value="1"/>
</dbReference>
<reference evidence="7" key="1">
    <citation type="submission" date="2022-08" db="EMBL/GenBank/DDBJ databases">
        <title>Draft genome sequence of Lysinibacillus sp. strain KH24.</title>
        <authorList>
            <person name="Kanbe H."/>
            <person name="Itoh H."/>
        </authorList>
    </citation>
    <scope>NUCLEOTIDE SEQUENCE</scope>
    <source>
        <strain evidence="7">KH24</strain>
    </source>
</reference>
<dbReference type="InterPro" id="IPR007627">
    <property type="entry name" value="RNA_pol_sigma70_r2"/>
</dbReference>
<dbReference type="InterPro" id="IPR013325">
    <property type="entry name" value="RNA_pol_sigma_r2"/>
</dbReference>
<evidence type="ECO:0000313" key="8">
    <source>
        <dbReference type="Proteomes" id="UP001065593"/>
    </source>
</evidence>
<evidence type="ECO:0000256" key="2">
    <source>
        <dbReference type="ARBA" id="ARBA00023015"/>
    </source>
</evidence>
<dbReference type="Gene3D" id="1.10.1740.10">
    <property type="match status" value="1"/>
</dbReference>
<dbReference type="NCBIfam" id="TIGR02937">
    <property type="entry name" value="sigma70-ECF"/>
    <property type="match status" value="1"/>
</dbReference>
<sequence>MTDSVQLAMMAITGDIAAFEKLVLHESDKLYKIAYLHMQNKEDSLDIVQEATFQAFLAIQTLKEPAYFSTWLTKILIRTAYKALERQKRLVPLTDDTIQYILESTQAEVHAIDLSEALESLNTDYRNCISLYYFYDLPIKTIARVLGKPPSTIKTHLRRAKAELKNTLGEEYDAKRLI</sequence>
<dbReference type="InterPro" id="IPR013249">
    <property type="entry name" value="RNA_pol_sigma70_r4_t2"/>
</dbReference>
<dbReference type="SUPFAM" id="SSF88659">
    <property type="entry name" value="Sigma3 and sigma4 domains of RNA polymerase sigma factors"/>
    <property type="match status" value="1"/>
</dbReference>
<dbReference type="InterPro" id="IPR039425">
    <property type="entry name" value="RNA_pol_sigma-70-like"/>
</dbReference>
<proteinExistence type="inferred from homology"/>
<feature type="domain" description="RNA polymerase sigma-70 region 2" evidence="5">
    <location>
        <begin position="23"/>
        <end position="89"/>
    </location>
</feature>
<gene>
    <name evidence="7" type="ORF">LYSBPC_26760</name>
</gene>
<evidence type="ECO:0000256" key="1">
    <source>
        <dbReference type="ARBA" id="ARBA00010641"/>
    </source>
</evidence>
<dbReference type="SUPFAM" id="SSF88946">
    <property type="entry name" value="Sigma2 domain of RNA polymerase sigma factors"/>
    <property type="match status" value="1"/>
</dbReference>
<dbReference type="PANTHER" id="PTHR43133:SF51">
    <property type="entry name" value="RNA POLYMERASE SIGMA FACTOR"/>
    <property type="match status" value="1"/>
</dbReference>
<dbReference type="InterPro" id="IPR013324">
    <property type="entry name" value="RNA_pol_sigma_r3/r4-like"/>
</dbReference>
<keyword evidence="3" id="KW-0731">Sigma factor</keyword>
<accession>A0ABQ5NMM9</accession>
<keyword evidence="8" id="KW-1185">Reference proteome</keyword>
<organism evidence="7 8">
    <name type="scientific">Lysinibacillus piscis</name>
    <dbReference type="NCBI Taxonomy" id="2518931"/>
    <lineage>
        <taxon>Bacteria</taxon>
        <taxon>Bacillati</taxon>
        <taxon>Bacillota</taxon>
        <taxon>Bacilli</taxon>
        <taxon>Bacillales</taxon>
        <taxon>Bacillaceae</taxon>
        <taxon>Lysinibacillus</taxon>
    </lineage>
</organism>
<dbReference type="InterPro" id="IPR014284">
    <property type="entry name" value="RNA_pol_sigma-70_dom"/>
</dbReference>
<evidence type="ECO:0000256" key="3">
    <source>
        <dbReference type="ARBA" id="ARBA00023082"/>
    </source>
</evidence>
<keyword evidence="7" id="KW-0240">DNA-directed RNA polymerase</keyword>
<evidence type="ECO:0000259" key="5">
    <source>
        <dbReference type="Pfam" id="PF04542"/>
    </source>
</evidence>
<feature type="domain" description="RNA polymerase sigma factor 70 region 4 type 2" evidence="6">
    <location>
        <begin position="114"/>
        <end position="164"/>
    </location>
</feature>
<evidence type="ECO:0000256" key="4">
    <source>
        <dbReference type="ARBA" id="ARBA00023163"/>
    </source>
</evidence>
<comment type="similarity">
    <text evidence="1">Belongs to the sigma-70 factor family. ECF subfamily.</text>
</comment>
<dbReference type="EMBL" id="BRZA01000003">
    <property type="protein sequence ID" value="GLC89549.1"/>
    <property type="molecule type" value="Genomic_DNA"/>
</dbReference>
<keyword evidence="2" id="KW-0805">Transcription regulation</keyword>